<sequence length="262" mass="29664">MFTVLFLLTWISFSSLMSIFVLGSYYIILWIILGFALGYIMTFLCLFINLNLMRFMSLNNRYRGYLLRSAARFINRFILNMTVKVKNRNYIPKNGSLVVYGNHKSYVDPFVILQIMNRPVAFTPKGQLYDLPFMGGWFDAAGCMKVTRGDDRATAKALVTAIKNVKNGLSMTIFPEGGIKSREDESVKEMRAGAFKMALKGEANILPVTLNHTTLVKHNAPWKKTKVTVVVHPVIPFEKIKDLNTSEIADLVMDVINSGLEE</sequence>
<evidence type="ECO:0000256" key="5">
    <source>
        <dbReference type="ARBA" id="ARBA00023315"/>
    </source>
</evidence>
<keyword evidence="2" id="KW-0444">Lipid biosynthesis</keyword>
<dbReference type="KEGG" id="apal:BN85408810"/>
<dbReference type="InterPro" id="IPR002123">
    <property type="entry name" value="Plipid/glycerol_acylTrfase"/>
</dbReference>
<dbReference type="SUPFAM" id="SSF69593">
    <property type="entry name" value="Glycerol-3-phosphate (1)-acyltransferase"/>
    <property type="match status" value="1"/>
</dbReference>
<gene>
    <name evidence="8" type="primary">plsC</name>
    <name evidence="8" type="ORF">BN85408810</name>
</gene>
<accession>U4KL48</accession>
<keyword evidence="6" id="KW-1133">Transmembrane helix</keyword>
<evidence type="ECO:0000313" key="8">
    <source>
        <dbReference type="EMBL" id="CCV64458.1"/>
    </source>
</evidence>
<organism evidence="8 9">
    <name type="scientific">Alteracholeplasma palmae (strain ATCC 49389 / J233)</name>
    <name type="common">Acholeplasma palmae</name>
    <dbReference type="NCBI Taxonomy" id="1318466"/>
    <lineage>
        <taxon>Bacteria</taxon>
        <taxon>Bacillati</taxon>
        <taxon>Mycoplasmatota</taxon>
        <taxon>Mollicutes</taxon>
        <taxon>Acholeplasmatales</taxon>
        <taxon>Acholeplasmataceae</taxon>
        <taxon>Acholeplasma</taxon>
    </lineage>
</organism>
<dbReference type="OrthoDB" id="9803035at2"/>
<evidence type="ECO:0000259" key="7">
    <source>
        <dbReference type="SMART" id="SM00563"/>
    </source>
</evidence>
<keyword evidence="4" id="KW-0443">Lipid metabolism</keyword>
<dbReference type="STRING" id="1318466.BN85408810"/>
<evidence type="ECO:0000256" key="2">
    <source>
        <dbReference type="ARBA" id="ARBA00022516"/>
    </source>
</evidence>
<protein>
    <submittedName>
        <fullName evidence="8">1-acyl-sn-glycerol-3-phosphate acyltransferase</fullName>
        <ecNumber evidence="8">2.3.1.51</ecNumber>
    </submittedName>
</protein>
<comment type="pathway">
    <text evidence="1">Lipid metabolism.</text>
</comment>
<evidence type="ECO:0000256" key="6">
    <source>
        <dbReference type="SAM" id="Phobius"/>
    </source>
</evidence>
<evidence type="ECO:0000256" key="1">
    <source>
        <dbReference type="ARBA" id="ARBA00005189"/>
    </source>
</evidence>
<reference evidence="8 9" key="1">
    <citation type="journal article" date="2013" name="J. Mol. Microbiol. Biotechnol.">
        <title>Analysis of the Complete Genomes of Acholeplasma brassicae , A. palmae and A. laidlawii and Their Comparison to the Obligate Parasites from ' Candidatus Phytoplasma'.</title>
        <authorList>
            <person name="Kube M."/>
            <person name="Siewert C."/>
            <person name="Migdoll A.M."/>
            <person name="Duduk B."/>
            <person name="Holz S."/>
            <person name="Rabus R."/>
            <person name="Seemuller E."/>
            <person name="Mitrovic J."/>
            <person name="Muller I."/>
            <person name="Buttner C."/>
            <person name="Reinhardt R."/>
        </authorList>
    </citation>
    <scope>NUCLEOTIDE SEQUENCE [LARGE SCALE GENOMIC DNA]</scope>
    <source>
        <strain evidence="8 9">J233</strain>
    </source>
</reference>
<evidence type="ECO:0000313" key="9">
    <source>
        <dbReference type="Proteomes" id="UP000032740"/>
    </source>
</evidence>
<dbReference type="GO" id="GO:0006654">
    <property type="term" value="P:phosphatidic acid biosynthetic process"/>
    <property type="evidence" value="ECO:0007669"/>
    <property type="project" value="TreeGrafter"/>
</dbReference>
<keyword evidence="6" id="KW-0812">Transmembrane</keyword>
<dbReference type="AlphaFoldDB" id="U4KL48"/>
<dbReference type="EC" id="2.3.1.51" evidence="8"/>
<dbReference type="EMBL" id="FO681347">
    <property type="protein sequence ID" value="CCV64458.1"/>
    <property type="molecule type" value="Genomic_DNA"/>
</dbReference>
<dbReference type="CDD" id="cd07989">
    <property type="entry name" value="LPLAT_AGPAT-like"/>
    <property type="match status" value="1"/>
</dbReference>
<dbReference type="PANTHER" id="PTHR10434:SF64">
    <property type="entry name" value="1-ACYL-SN-GLYCEROL-3-PHOSPHATE ACYLTRANSFERASE-RELATED"/>
    <property type="match status" value="1"/>
</dbReference>
<dbReference type="Proteomes" id="UP000032740">
    <property type="component" value="Chromosome"/>
</dbReference>
<dbReference type="HOGENOM" id="CLU_027938_6_1_14"/>
<dbReference type="Pfam" id="PF01553">
    <property type="entry name" value="Acyltransferase"/>
    <property type="match status" value="1"/>
</dbReference>
<name>U4KL48_ALTPJ</name>
<dbReference type="GO" id="GO:0003841">
    <property type="term" value="F:1-acylglycerol-3-phosphate O-acyltransferase activity"/>
    <property type="evidence" value="ECO:0007669"/>
    <property type="project" value="UniProtKB-EC"/>
</dbReference>
<proteinExistence type="predicted"/>
<dbReference type="RefSeq" id="WP_026659841.1">
    <property type="nucleotide sequence ID" value="NC_022538.1"/>
</dbReference>
<feature type="transmembrane region" description="Helical" evidence="6">
    <location>
        <begin position="28"/>
        <end position="52"/>
    </location>
</feature>
<keyword evidence="5 8" id="KW-0012">Acyltransferase</keyword>
<evidence type="ECO:0000256" key="3">
    <source>
        <dbReference type="ARBA" id="ARBA00022679"/>
    </source>
</evidence>
<dbReference type="PANTHER" id="PTHR10434">
    <property type="entry name" value="1-ACYL-SN-GLYCEROL-3-PHOSPHATE ACYLTRANSFERASE"/>
    <property type="match status" value="1"/>
</dbReference>
<keyword evidence="3 8" id="KW-0808">Transferase</keyword>
<dbReference type="SMART" id="SM00563">
    <property type="entry name" value="PlsC"/>
    <property type="match status" value="1"/>
</dbReference>
<evidence type="ECO:0000256" key="4">
    <source>
        <dbReference type="ARBA" id="ARBA00023098"/>
    </source>
</evidence>
<keyword evidence="6" id="KW-0472">Membrane</keyword>
<feature type="domain" description="Phospholipid/glycerol acyltransferase" evidence="7">
    <location>
        <begin position="97"/>
        <end position="213"/>
    </location>
</feature>
<keyword evidence="9" id="KW-1185">Reference proteome</keyword>